<dbReference type="Proteomes" id="UP001055868">
    <property type="component" value="Chromosome"/>
</dbReference>
<proteinExistence type="predicted"/>
<dbReference type="RefSeq" id="WP_249479819.1">
    <property type="nucleotide sequence ID" value="NZ_CP097218.1"/>
</dbReference>
<evidence type="ECO:0000256" key="1">
    <source>
        <dbReference type="SAM" id="MobiDB-lite"/>
    </source>
</evidence>
<reference evidence="2" key="1">
    <citation type="submission" date="2022-05" db="EMBL/GenBank/DDBJ databases">
        <title>Genomic analysis of Brachybacterium sp. CBA3104.</title>
        <authorList>
            <person name="Roh S.W."/>
            <person name="Kim Y.B."/>
            <person name="Kim Y."/>
        </authorList>
    </citation>
    <scope>NUCLEOTIDE SEQUENCE</scope>
    <source>
        <strain evidence="2">CBA3104</strain>
    </source>
</reference>
<dbReference type="EMBL" id="CP097218">
    <property type="protein sequence ID" value="UQN30487.1"/>
    <property type="molecule type" value="Genomic_DNA"/>
</dbReference>
<organism evidence="2 3">
    <name type="scientific">Brachybacterium kimchii</name>
    <dbReference type="NCBI Taxonomy" id="2942909"/>
    <lineage>
        <taxon>Bacteria</taxon>
        <taxon>Bacillati</taxon>
        <taxon>Actinomycetota</taxon>
        <taxon>Actinomycetes</taxon>
        <taxon>Micrococcales</taxon>
        <taxon>Dermabacteraceae</taxon>
        <taxon>Brachybacterium</taxon>
    </lineage>
</organism>
<gene>
    <name evidence="2" type="ORF">M4486_03855</name>
</gene>
<accession>A0ABY4N9L3</accession>
<name>A0ABY4N9L3_9MICO</name>
<evidence type="ECO:0000313" key="3">
    <source>
        <dbReference type="Proteomes" id="UP001055868"/>
    </source>
</evidence>
<protein>
    <submittedName>
        <fullName evidence="2">Uncharacterized protein</fullName>
    </submittedName>
</protein>
<keyword evidence="3" id="KW-1185">Reference proteome</keyword>
<sequence>MASTKIRKRDTGEAGNRGQFGTTARPEAAVSVPSPAPTRHGRTIDVGPEVSHLVTDVESTFDEDGRTVIHVQVDREHLPTSSYRVGSAPWDIDDEDVTDDQVDAYLESRSDNPEAFAYDLGFPGRARWNSPTSTLELTHEGFEGIDDDELSGTVSETLRDFGDDLRLHEWS</sequence>
<evidence type="ECO:0000313" key="2">
    <source>
        <dbReference type="EMBL" id="UQN30487.1"/>
    </source>
</evidence>
<feature type="region of interest" description="Disordered" evidence="1">
    <location>
        <begin position="1"/>
        <end position="44"/>
    </location>
</feature>